<keyword evidence="10" id="KW-1185">Reference proteome</keyword>
<dbReference type="EMBL" id="CP021781">
    <property type="protein sequence ID" value="AXA33835.1"/>
    <property type="molecule type" value="Genomic_DNA"/>
</dbReference>
<dbReference type="Proteomes" id="UP000681131">
    <property type="component" value="Chromosome"/>
</dbReference>
<dbReference type="OrthoDB" id="5603955at2"/>
<keyword evidence="2 5" id="KW-0812">Transmembrane</keyword>
<sequence length="295" mass="34373">MIFVKDKYINRLSDTTLLAIRVLVACTIGLLIGYVVFSLSGEQHFRDRIYWIVIAVVSVAASTSTSVVYKRAKSIVVFSLLGTALGSMTLMLIQKYIDGYFTLLAILCGIALAFYIYTLFLNYATSVFFIHIYLVMYFGLFVGWSLDLFIIRVVSVTIGTVCIVMVTFISRGKKYRTQFIKELYTNYIEFKKIVDDVDTHILNKRVIALVEKNIQLNEILANARYEFYSKDKYNEYRKVVVLMDELLINIKTYRTLFIQQKTHDSELYKELVTYTKEQIQRNFDRLTTKYDRVLL</sequence>
<feature type="transmembrane region" description="Helical" evidence="5">
    <location>
        <begin position="49"/>
        <end position="68"/>
    </location>
</feature>
<accession>A0A2Z4XZH0</accession>
<dbReference type="AlphaFoldDB" id="A0A2Z4XZH0"/>
<feature type="transmembrane region" description="Helical" evidence="5">
    <location>
        <begin position="99"/>
        <end position="120"/>
    </location>
</feature>
<gene>
    <name evidence="7" type="ORF">CDH04_05125</name>
    <name evidence="8" type="ORF">FZC43_05130</name>
</gene>
<reference evidence="7 9" key="1">
    <citation type="submission" date="2017-06" db="EMBL/GenBank/DDBJ databases">
        <title>Complete genome of Francisella adeliensis.</title>
        <authorList>
            <person name="Vallesi A."/>
            <person name="Sjodin A."/>
        </authorList>
    </citation>
    <scope>NUCLEOTIDE SEQUENCE [LARGE SCALE GENOMIC DNA]</scope>
    <source>
        <strain evidence="7 9">FDC440</strain>
    </source>
</reference>
<evidence type="ECO:0000256" key="2">
    <source>
        <dbReference type="ARBA" id="ARBA00022692"/>
    </source>
</evidence>
<keyword evidence="4 5" id="KW-0472">Membrane</keyword>
<evidence type="ECO:0000313" key="9">
    <source>
        <dbReference type="Proteomes" id="UP000251120"/>
    </source>
</evidence>
<feature type="transmembrane region" description="Helical" evidence="5">
    <location>
        <begin position="75"/>
        <end position="93"/>
    </location>
</feature>
<dbReference type="EMBL" id="CP043424">
    <property type="protein sequence ID" value="QIW12072.1"/>
    <property type="molecule type" value="Genomic_DNA"/>
</dbReference>
<reference evidence="8 10" key="2">
    <citation type="submission" date="2019-08" db="EMBL/GenBank/DDBJ databases">
        <title>Complete genome sequences of Francisella adeliensis (FSC1325 and FSC1326).</title>
        <authorList>
            <person name="Ohrman C."/>
            <person name="Uneklint I."/>
            <person name="Vallesi A."/>
            <person name="Karlsson L."/>
            <person name="Sjodin A."/>
        </authorList>
    </citation>
    <scope>NUCLEOTIDE SEQUENCE [LARGE SCALE GENOMIC DNA]</scope>
    <source>
        <strain evidence="8 10">FSC1325</strain>
    </source>
</reference>
<evidence type="ECO:0000313" key="10">
    <source>
        <dbReference type="Proteomes" id="UP000681131"/>
    </source>
</evidence>
<dbReference type="Pfam" id="PF13515">
    <property type="entry name" value="FUSC_2"/>
    <property type="match status" value="1"/>
</dbReference>
<name>A0A2Z4XZH0_9GAMM</name>
<evidence type="ECO:0000259" key="6">
    <source>
        <dbReference type="Pfam" id="PF13515"/>
    </source>
</evidence>
<evidence type="ECO:0000256" key="4">
    <source>
        <dbReference type="ARBA" id="ARBA00023136"/>
    </source>
</evidence>
<keyword evidence="3 5" id="KW-1133">Transmembrane helix</keyword>
<evidence type="ECO:0000256" key="3">
    <source>
        <dbReference type="ARBA" id="ARBA00022989"/>
    </source>
</evidence>
<proteinExistence type="predicted"/>
<organism evidence="7 9">
    <name type="scientific">Francisella adeliensis</name>
    <dbReference type="NCBI Taxonomy" id="2007306"/>
    <lineage>
        <taxon>Bacteria</taxon>
        <taxon>Pseudomonadati</taxon>
        <taxon>Pseudomonadota</taxon>
        <taxon>Gammaproteobacteria</taxon>
        <taxon>Thiotrichales</taxon>
        <taxon>Francisellaceae</taxon>
        <taxon>Francisella</taxon>
    </lineage>
</organism>
<comment type="subcellular location">
    <subcellularLocation>
        <location evidence="1">Membrane</location>
        <topology evidence="1">Multi-pass membrane protein</topology>
    </subcellularLocation>
</comment>
<evidence type="ECO:0000256" key="1">
    <source>
        <dbReference type="ARBA" id="ARBA00004141"/>
    </source>
</evidence>
<feature type="domain" description="Integral membrane bound transporter" evidence="6">
    <location>
        <begin position="47"/>
        <end position="166"/>
    </location>
</feature>
<dbReference type="InterPro" id="IPR049453">
    <property type="entry name" value="Memb_transporter_dom"/>
</dbReference>
<dbReference type="Proteomes" id="UP000251120">
    <property type="component" value="Chromosome"/>
</dbReference>
<protein>
    <submittedName>
        <fullName evidence="8">FUSC family protein</fullName>
    </submittedName>
</protein>
<evidence type="ECO:0000313" key="8">
    <source>
        <dbReference type="EMBL" id="QIW12072.1"/>
    </source>
</evidence>
<dbReference type="KEGG" id="fad:CDH04_05125"/>
<evidence type="ECO:0000313" key="7">
    <source>
        <dbReference type="EMBL" id="AXA33835.1"/>
    </source>
</evidence>
<feature type="transmembrane region" description="Helical" evidence="5">
    <location>
        <begin position="127"/>
        <end position="144"/>
    </location>
</feature>
<evidence type="ECO:0000256" key="5">
    <source>
        <dbReference type="SAM" id="Phobius"/>
    </source>
</evidence>
<feature type="transmembrane region" description="Helical" evidence="5">
    <location>
        <begin position="12"/>
        <end position="37"/>
    </location>
</feature>
<dbReference type="RefSeq" id="WP_112870009.1">
    <property type="nucleotide sequence ID" value="NZ_CP021781.1"/>
</dbReference>
<feature type="transmembrane region" description="Helical" evidence="5">
    <location>
        <begin position="150"/>
        <end position="169"/>
    </location>
</feature>
<dbReference type="GO" id="GO:0016020">
    <property type="term" value="C:membrane"/>
    <property type="evidence" value="ECO:0007669"/>
    <property type="project" value="UniProtKB-SubCell"/>
</dbReference>